<protein>
    <recommendedName>
        <fullName evidence="6">3'-5' exonuclease domain-containing protein</fullName>
    </recommendedName>
</protein>
<evidence type="ECO:0000259" key="3">
    <source>
        <dbReference type="Pfam" id="PF04073"/>
    </source>
</evidence>
<dbReference type="SUPFAM" id="SSF53098">
    <property type="entry name" value="Ribonuclease H-like"/>
    <property type="match status" value="1"/>
</dbReference>
<feature type="region of interest" description="Disordered" evidence="1">
    <location>
        <begin position="525"/>
        <end position="561"/>
    </location>
</feature>
<dbReference type="Gene3D" id="3.90.960.10">
    <property type="entry name" value="YbaK/aminoacyl-tRNA synthetase-associated domain"/>
    <property type="match status" value="1"/>
</dbReference>
<evidence type="ECO:0000256" key="1">
    <source>
        <dbReference type="SAM" id="MobiDB-lite"/>
    </source>
</evidence>
<feature type="compositionally biased region" description="Pro residues" evidence="1">
    <location>
        <begin position="855"/>
        <end position="868"/>
    </location>
</feature>
<dbReference type="CDD" id="cd04332">
    <property type="entry name" value="YbaK_like"/>
    <property type="match status" value="1"/>
</dbReference>
<dbReference type="Pfam" id="PF08907">
    <property type="entry name" value="DUF1853"/>
    <property type="match status" value="1"/>
</dbReference>
<dbReference type="InterPro" id="IPR015003">
    <property type="entry name" value="DUF1853"/>
</dbReference>
<evidence type="ECO:0000313" key="5">
    <source>
        <dbReference type="Proteomes" id="UP000751190"/>
    </source>
</evidence>
<feature type="region of interest" description="Disordered" evidence="1">
    <location>
        <begin position="634"/>
        <end position="653"/>
    </location>
</feature>
<dbReference type="SUPFAM" id="SSF55826">
    <property type="entry name" value="YbaK/ProRS associated domain"/>
    <property type="match status" value="1"/>
</dbReference>
<feature type="domain" description="YbaK/aminoacyl-tRNA synthetase-associated" evidence="3">
    <location>
        <begin position="1251"/>
        <end position="1337"/>
    </location>
</feature>
<dbReference type="Pfam" id="PF01612">
    <property type="entry name" value="DNA_pol_A_exo1"/>
    <property type="match status" value="1"/>
</dbReference>
<dbReference type="GO" id="GO:0002161">
    <property type="term" value="F:aminoacyl-tRNA deacylase activity"/>
    <property type="evidence" value="ECO:0007669"/>
    <property type="project" value="InterPro"/>
</dbReference>
<feature type="compositionally biased region" description="Low complexity" evidence="1">
    <location>
        <begin position="483"/>
        <end position="492"/>
    </location>
</feature>
<dbReference type="PANTHER" id="PTHR47765:SF2">
    <property type="entry name" value="EXONUCLEASE MUT-7 HOMOLOG"/>
    <property type="match status" value="1"/>
</dbReference>
<keyword evidence="5" id="KW-1185">Reference proteome</keyword>
<feature type="compositionally biased region" description="Basic and acidic residues" evidence="1">
    <location>
        <begin position="1352"/>
        <end position="1361"/>
    </location>
</feature>
<gene>
    <name evidence="4" type="ORF">KFE25_000487</name>
</gene>
<accession>A0A8J5XEB7</accession>
<evidence type="ECO:0000259" key="2">
    <source>
        <dbReference type="Pfam" id="PF01612"/>
    </source>
</evidence>
<organism evidence="4 5">
    <name type="scientific">Diacronema lutheri</name>
    <name type="common">Unicellular marine alga</name>
    <name type="synonym">Monochrysis lutheri</name>
    <dbReference type="NCBI Taxonomy" id="2081491"/>
    <lineage>
        <taxon>Eukaryota</taxon>
        <taxon>Haptista</taxon>
        <taxon>Haptophyta</taxon>
        <taxon>Pavlovophyceae</taxon>
        <taxon>Pavlovales</taxon>
        <taxon>Pavlovaceae</taxon>
        <taxon>Diacronema</taxon>
    </lineage>
</organism>
<evidence type="ECO:0000313" key="4">
    <source>
        <dbReference type="EMBL" id="KAG8467171.1"/>
    </source>
</evidence>
<dbReference type="Pfam" id="PF04073">
    <property type="entry name" value="tRNA_edit"/>
    <property type="match status" value="1"/>
</dbReference>
<dbReference type="InterPro" id="IPR007214">
    <property type="entry name" value="YbaK/aa-tRNA-synth-assoc-dom"/>
</dbReference>
<dbReference type="GO" id="GO:0008408">
    <property type="term" value="F:3'-5' exonuclease activity"/>
    <property type="evidence" value="ECO:0007669"/>
    <property type="project" value="InterPro"/>
</dbReference>
<feature type="region of interest" description="Disordered" evidence="1">
    <location>
        <begin position="470"/>
        <end position="496"/>
    </location>
</feature>
<reference evidence="4" key="1">
    <citation type="submission" date="2021-05" db="EMBL/GenBank/DDBJ databases">
        <title>The genome of the haptophyte Pavlova lutheri (Diacronema luteri, Pavlovales) - a model for lipid biosynthesis in eukaryotic algae.</title>
        <authorList>
            <person name="Hulatt C.J."/>
            <person name="Posewitz M.C."/>
        </authorList>
    </citation>
    <scope>NUCLEOTIDE SEQUENCE</scope>
    <source>
        <strain evidence="4">NIVA-4/92</strain>
    </source>
</reference>
<comment type="caution">
    <text evidence="4">The sequence shown here is derived from an EMBL/GenBank/DDBJ whole genome shotgun (WGS) entry which is preliminary data.</text>
</comment>
<dbReference type="Gene3D" id="3.30.420.10">
    <property type="entry name" value="Ribonuclease H-like superfamily/Ribonuclease H"/>
    <property type="match status" value="1"/>
</dbReference>
<dbReference type="OrthoDB" id="47557at2759"/>
<dbReference type="Proteomes" id="UP000751190">
    <property type="component" value="Unassembled WGS sequence"/>
</dbReference>
<dbReference type="GO" id="GO:0003676">
    <property type="term" value="F:nucleic acid binding"/>
    <property type="evidence" value="ECO:0007669"/>
    <property type="project" value="InterPro"/>
</dbReference>
<feature type="region of interest" description="Disordered" evidence="1">
    <location>
        <begin position="391"/>
        <end position="423"/>
    </location>
</feature>
<feature type="compositionally biased region" description="Low complexity" evidence="1">
    <location>
        <begin position="410"/>
        <end position="423"/>
    </location>
</feature>
<dbReference type="InterPro" id="IPR036754">
    <property type="entry name" value="YbaK/aa-tRNA-synt-asso_dom_sf"/>
</dbReference>
<name>A0A8J5XEB7_DIALT</name>
<dbReference type="PANTHER" id="PTHR47765">
    <property type="entry name" value="3'-5' EXONUCLEASE DOMAIN-CONTAINING PROTEIN"/>
    <property type="match status" value="1"/>
</dbReference>
<dbReference type="InterPro" id="IPR036397">
    <property type="entry name" value="RNaseH_sf"/>
</dbReference>
<proteinExistence type="predicted"/>
<sequence>MTPLGDLRHKVVRDLCWVLGSAHLLGAQAGAPLLDDGWCQTIVARSAAWLRDLDAEPEPLLAFVRAQRGRARLGHYVAALLEYWLHASPELRASRLITGARLEAEGGADLGQLKYLFTTDAEAGIGGAPRVVTHWELHVKFFLYMPPEPVCAALGAPRAAQLVTPDSAARAEDALLDRFVGPFVGETLLDRTRILSHRLTMGRARALHHWLGDQLGARVDVRSAGVLRGTLFYPLGDAELAPAHAAAAGIVGARHARGWYCDDLALALDSFAGCKWALPRGEGSGKLHWLAPSRARAAERGGPLQIAGVESLGIGAVDVLDRAEMAPIAAAALARDGGTPVLLLALRRARPMGTEGTVGAAAEDTAEATDAVMADEWIECSRGFVLPAEWDPTPLWQRPPPGAPAPAPAPTDGAPPAALPAAASSRASAARRYHGKAMAAVSCERVDSSAAARVVSVRLCGEPCAASRLGPSQGLSHVDSGQPAPHGGAHAADGSRAAEPIGAEDVLACLGLLVPALADAPSSAPDALGGTSCAGGARHAQRGLSADDGHAGRGPRARAHARESSARLNALVLATDRPVLLLLDALLTLDVRCSDAQRQGAAGAARAHAPGGAQARRGAAHVLVDALRSVSRHATARRARTAASPPEQPLPPQTVYTGGVTCAHAAVTRLLERLVRGSGALCPRAVVRAVDAVGLALPADGALAARLLALLDARARAHGRISAATPPACADEGLAARVGAPQLCALAVKCALPLGPGVPLGPLVDAIVADASTGADGADSARCARALLAHARAHVEPVAGTDAESCELQLQRVRAHDGRSWSLSPEASLALARTRVAPHNKVATRAPRAQGEARPPSPRATRSPPPHATPFALPAGCRVTLVDTPTALHLLAAALDACVEAGDGLLGLDVEWRPDGSSSSRTVGRAVAVAVAIAERACAAPAAAECAPAASCARGEHTLNPPALLQIAIGRRAPAVRARAAGALCGVLDDVVGGASAQSVWLLDLLVVERALRDVVDEGGAELALAARRAEASVRRALHSARCTKLGFAFGEDLDRLHYGLRYMRCFDRAAPMCDLRAAAALAAQGGPASKSASDGGITGRSNGGRSLAATLARACGFSLDKAEQTSDWARRPLSVSQLHYAACDAACLVPLHAALSASAPRAVCAATCDARPSAQRGRLRLRAPDASAAPCGAALELVRAAIRHARAGSALIEAAPSWPSAPASLAANATVIEANAICVVAPAANCDAPHEQLLLVVTAAGTRLDLRTLARHVRASRLRLAMLDECEALFGAVAGFVPPVPLAPAVRVLLHPSAARARWLCASAGDVGVRLRVEARSLEAITGGRWLPSEEGPHRSRADSDGTALPSREDQSAGP</sequence>
<feature type="compositionally biased region" description="Pro residues" evidence="1">
    <location>
        <begin position="397"/>
        <end position="409"/>
    </location>
</feature>
<dbReference type="InterPro" id="IPR002562">
    <property type="entry name" value="3'-5'_exonuclease_dom"/>
</dbReference>
<dbReference type="InterPro" id="IPR012337">
    <property type="entry name" value="RNaseH-like_sf"/>
</dbReference>
<feature type="domain" description="3'-5' exonuclease" evidence="2">
    <location>
        <begin position="1034"/>
        <end position="1157"/>
    </location>
</feature>
<dbReference type="EMBL" id="JAGTXO010000006">
    <property type="protein sequence ID" value="KAG8467171.1"/>
    <property type="molecule type" value="Genomic_DNA"/>
</dbReference>
<feature type="region of interest" description="Disordered" evidence="1">
    <location>
        <begin position="837"/>
        <end position="869"/>
    </location>
</feature>
<evidence type="ECO:0008006" key="6">
    <source>
        <dbReference type="Google" id="ProtNLM"/>
    </source>
</evidence>
<dbReference type="InterPro" id="IPR052408">
    <property type="entry name" value="Exonuclease_MUT-7-like"/>
</dbReference>
<feature type="region of interest" description="Disordered" evidence="1">
    <location>
        <begin position="1345"/>
        <end position="1376"/>
    </location>
</feature>